<reference evidence="2 3" key="1">
    <citation type="submission" date="2018-05" db="EMBL/GenBank/DDBJ databases">
        <title>Genomic Encyclopedia of Type Strains, Phase IV (KMG-IV): sequencing the most valuable type-strain genomes for metagenomic binning, comparative biology and taxonomic classification.</title>
        <authorList>
            <person name="Goeker M."/>
        </authorList>
    </citation>
    <scope>NUCLEOTIDE SEQUENCE [LARGE SCALE GENOMIC DNA]</scope>
    <source>
        <strain evidence="2 3">DSM 16097</strain>
    </source>
</reference>
<dbReference type="AlphaFoldDB" id="A0A316G3N9"/>
<feature type="transmembrane region" description="Helical" evidence="1">
    <location>
        <begin position="77"/>
        <end position="99"/>
    </location>
</feature>
<comment type="caution">
    <text evidence="2">The sequence shown here is derived from an EMBL/GenBank/DDBJ whole genome shotgun (WGS) entry which is preliminary data.</text>
</comment>
<protein>
    <recommendedName>
        <fullName evidence="4">DUF4175 domain-containing protein</fullName>
    </recommendedName>
</protein>
<dbReference type="EMBL" id="QGGW01000017">
    <property type="protein sequence ID" value="PWK55551.1"/>
    <property type="molecule type" value="Genomic_DNA"/>
</dbReference>
<evidence type="ECO:0000256" key="1">
    <source>
        <dbReference type="SAM" id="Phobius"/>
    </source>
</evidence>
<keyword evidence="3" id="KW-1185">Reference proteome</keyword>
<gene>
    <name evidence="2" type="ORF">C7455_11715</name>
</gene>
<proteinExistence type="predicted"/>
<organism evidence="2 3">
    <name type="scientific">Roseicyclus mahoneyensis</name>
    <dbReference type="NCBI Taxonomy" id="164332"/>
    <lineage>
        <taxon>Bacteria</taxon>
        <taxon>Pseudomonadati</taxon>
        <taxon>Pseudomonadota</taxon>
        <taxon>Alphaproteobacteria</taxon>
        <taxon>Rhodobacterales</taxon>
        <taxon>Roseobacteraceae</taxon>
        <taxon>Roseicyclus</taxon>
    </lineage>
</organism>
<feature type="transmembrane region" description="Helical" evidence="1">
    <location>
        <begin position="46"/>
        <end position="70"/>
    </location>
</feature>
<evidence type="ECO:0000313" key="2">
    <source>
        <dbReference type="EMBL" id="PWK55551.1"/>
    </source>
</evidence>
<keyword evidence="1" id="KW-0812">Transmembrane</keyword>
<name>A0A316G3N9_9RHOB</name>
<keyword evidence="1" id="KW-1133">Transmembrane helix</keyword>
<evidence type="ECO:0008006" key="4">
    <source>
        <dbReference type="Google" id="ProtNLM"/>
    </source>
</evidence>
<sequence length="138" mass="13721">MTLILLAISLSVALAMLAFRFAVFALPVMAAIGAFQNLQSGDAGFALSAAAALAGAFAAMAVVLLTLWFARHPVLQLGALGLFAAPAAVAGYALAHGVARHAIDPGPGLTLLSAICGGIVAVAAIINILGMAQDLASR</sequence>
<evidence type="ECO:0000313" key="3">
    <source>
        <dbReference type="Proteomes" id="UP000245708"/>
    </source>
</evidence>
<accession>A0A316G3N9</accession>
<feature type="transmembrane region" description="Helical" evidence="1">
    <location>
        <begin position="111"/>
        <end position="132"/>
    </location>
</feature>
<keyword evidence="1" id="KW-0472">Membrane</keyword>
<dbReference type="Proteomes" id="UP000245708">
    <property type="component" value="Unassembled WGS sequence"/>
</dbReference>
<dbReference type="RefSeq" id="WP_109671045.1">
    <property type="nucleotide sequence ID" value="NZ_QGGW01000017.1"/>
</dbReference>